<dbReference type="EMBL" id="FZQP02000959">
    <property type="protein sequence ID" value="VVC91067.1"/>
    <property type="molecule type" value="Genomic_DNA"/>
</dbReference>
<dbReference type="Proteomes" id="UP000324832">
    <property type="component" value="Unassembled WGS sequence"/>
</dbReference>
<feature type="region of interest" description="Disordered" evidence="1">
    <location>
        <begin position="254"/>
        <end position="275"/>
    </location>
</feature>
<proteinExistence type="predicted"/>
<evidence type="ECO:0000313" key="2">
    <source>
        <dbReference type="EMBL" id="VVC91067.1"/>
    </source>
</evidence>
<sequence length="275" mass="28878">MKLEEGVTCSVLVVSESSLKQQRLVLESGGTLVLYEGSTRLRSWPLHVAKLRSDLPAGAAELCRAAGVVGRGGALSGASLSELLEEAACDVDEPVADAERRVKQLGERLARLDALNVSGMLAAATEGGGARLAASLHARAARLEALTRAGAGVSSLAARGGAARAEAAARALLVELQEIHAWLEPPALADIDSLHEALRNALRAERTAPPARLRLAGVRDRLRRLARARDLLTASLARHLNNALIHLANEASGPAAATASPRRHHAELTPYAPFM</sequence>
<evidence type="ECO:0000313" key="3">
    <source>
        <dbReference type="Proteomes" id="UP000324832"/>
    </source>
</evidence>
<organism evidence="2 3">
    <name type="scientific">Leptidea sinapis</name>
    <dbReference type="NCBI Taxonomy" id="189913"/>
    <lineage>
        <taxon>Eukaryota</taxon>
        <taxon>Metazoa</taxon>
        <taxon>Ecdysozoa</taxon>
        <taxon>Arthropoda</taxon>
        <taxon>Hexapoda</taxon>
        <taxon>Insecta</taxon>
        <taxon>Pterygota</taxon>
        <taxon>Neoptera</taxon>
        <taxon>Endopterygota</taxon>
        <taxon>Lepidoptera</taxon>
        <taxon>Glossata</taxon>
        <taxon>Ditrysia</taxon>
        <taxon>Papilionoidea</taxon>
        <taxon>Pieridae</taxon>
        <taxon>Dismorphiinae</taxon>
        <taxon>Leptidea</taxon>
    </lineage>
</organism>
<dbReference type="AlphaFoldDB" id="A0A5E4Q187"/>
<accession>A0A5E4Q187</accession>
<keyword evidence="3" id="KW-1185">Reference proteome</keyword>
<reference evidence="2 3" key="1">
    <citation type="submission" date="2017-07" db="EMBL/GenBank/DDBJ databases">
        <authorList>
            <person name="Talla V."/>
            <person name="Backstrom N."/>
        </authorList>
    </citation>
    <scope>NUCLEOTIDE SEQUENCE [LARGE SCALE GENOMIC DNA]</scope>
</reference>
<feature type="non-terminal residue" evidence="2">
    <location>
        <position position="275"/>
    </location>
</feature>
<name>A0A5E4Q187_9NEOP</name>
<evidence type="ECO:0000256" key="1">
    <source>
        <dbReference type="SAM" id="MobiDB-lite"/>
    </source>
</evidence>
<gene>
    <name evidence="2" type="ORF">LSINAPIS_LOCUS3835</name>
</gene>
<protein>
    <submittedName>
        <fullName evidence="2">Uncharacterized protein</fullName>
    </submittedName>
</protein>